<keyword evidence="2" id="KW-1185">Reference proteome</keyword>
<dbReference type="Proteomes" id="UP000274033">
    <property type="component" value="Unassembled WGS sequence"/>
</dbReference>
<dbReference type="EMBL" id="RRCT01000011">
    <property type="protein sequence ID" value="RQW74246.1"/>
    <property type="molecule type" value="Genomic_DNA"/>
</dbReference>
<evidence type="ECO:0000313" key="2">
    <source>
        <dbReference type="Proteomes" id="UP000274033"/>
    </source>
</evidence>
<dbReference type="OrthoDB" id="2739512at2"/>
<dbReference type="AlphaFoldDB" id="A0A3N9UQR6"/>
<protein>
    <submittedName>
        <fullName evidence="1">Small acid-soluble spore protein Tlp</fullName>
    </submittedName>
</protein>
<evidence type="ECO:0000313" key="1">
    <source>
        <dbReference type="EMBL" id="RQW74246.1"/>
    </source>
</evidence>
<accession>A0A3N9UQR6</accession>
<gene>
    <name evidence="1" type="ORF">EBB45_12905</name>
</gene>
<name>A0A3N9UQR6_9BACI</name>
<sequence length="67" mass="7900">MAKQNPSKPNVTKDYVPKEDMIKNIKDNMRVAEVSKEFAGPEELEHLEEKNQRRIHEIERLQNKPLS</sequence>
<dbReference type="RefSeq" id="WP_124765348.1">
    <property type="nucleotide sequence ID" value="NZ_JAFBDY010000010.1"/>
</dbReference>
<reference evidence="1 2" key="1">
    <citation type="journal article" date="2013" name="J. Microbiol.">
        <title>Lysinibacillus chungkukjangi sp. nov., isolated from Chungkukjang, Korean fermented soybean food.</title>
        <authorList>
            <person name="Kim S.J."/>
            <person name="Jang Y.H."/>
            <person name="Hamada M."/>
            <person name="Ahn J.H."/>
            <person name="Weon H.Y."/>
            <person name="Suzuki K."/>
            <person name="Whang K.S."/>
            <person name="Kwon S.W."/>
        </authorList>
    </citation>
    <scope>NUCLEOTIDE SEQUENCE [LARGE SCALE GENOMIC DNA]</scope>
    <source>
        <strain evidence="1 2">MCCC 1A12701</strain>
    </source>
</reference>
<proteinExistence type="predicted"/>
<organism evidence="1 2">
    <name type="scientific">Lysinibacillus composti</name>
    <dbReference type="NCBI Taxonomy" id="720633"/>
    <lineage>
        <taxon>Bacteria</taxon>
        <taxon>Bacillati</taxon>
        <taxon>Bacillota</taxon>
        <taxon>Bacilli</taxon>
        <taxon>Bacillales</taxon>
        <taxon>Bacillaceae</taxon>
        <taxon>Lysinibacillus</taxon>
    </lineage>
</organism>
<comment type="caution">
    <text evidence="1">The sequence shown here is derived from an EMBL/GenBank/DDBJ whole genome shotgun (WGS) entry which is preliminary data.</text>
</comment>